<evidence type="ECO:0000256" key="1">
    <source>
        <dbReference type="SAM" id="MobiDB-lite"/>
    </source>
</evidence>
<comment type="caution">
    <text evidence="2">The sequence shown here is derived from an EMBL/GenBank/DDBJ whole genome shotgun (WGS) entry which is preliminary data.</text>
</comment>
<dbReference type="EMBL" id="CAAALY010093921">
    <property type="protein sequence ID" value="VEL28292.1"/>
    <property type="molecule type" value="Genomic_DNA"/>
</dbReference>
<gene>
    <name evidence="2" type="ORF">PXEA_LOCUS21732</name>
</gene>
<evidence type="ECO:0000313" key="3">
    <source>
        <dbReference type="Proteomes" id="UP000784294"/>
    </source>
</evidence>
<feature type="compositionally biased region" description="Basic and acidic residues" evidence="1">
    <location>
        <begin position="48"/>
        <end position="62"/>
    </location>
</feature>
<dbReference type="OrthoDB" id="6282719at2759"/>
<dbReference type="AlphaFoldDB" id="A0A3S5AFZ5"/>
<proteinExistence type="predicted"/>
<protein>
    <submittedName>
        <fullName evidence="2">Uncharacterized protein</fullName>
    </submittedName>
</protein>
<reference evidence="2" key="1">
    <citation type="submission" date="2018-11" db="EMBL/GenBank/DDBJ databases">
        <authorList>
            <consortium name="Pathogen Informatics"/>
        </authorList>
    </citation>
    <scope>NUCLEOTIDE SEQUENCE</scope>
</reference>
<feature type="region of interest" description="Disordered" evidence="1">
    <location>
        <begin position="1"/>
        <end position="66"/>
    </location>
</feature>
<keyword evidence="3" id="KW-1185">Reference proteome</keyword>
<sequence>MDKSLAPFHRNRVRLPRQQRQHERSSKANRQLVEMNPPSSSGGIDLRIPSRDTFTRNGKPDHSLGTYPNILPVSSVRGASVSTEVPLTDDVGETFGYVPRIPGQPTHD</sequence>
<feature type="compositionally biased region" description="Basic residues" evidence="1">
    <location>
        <begin position="9"/>
        <end position="19"/>
    </location>
</feature>
<organism evidence="2 3">
    <name type="scientific">Protopolystoma xenopodis</name>
    <dbReference type="NCBI Taxonomy" id="117903"/>
    <lineage>
        <taxon>Eukaryota</taxon>
        <taxon>Metazoa</taxon>
        <taxon>Spiralia</taxon>
        <taxon>Lophotrochozoa</taxon>
        <taxon>Platyhelminthes</taxon>
        <taxon>Monogenea</taxon>
        <taxon>Polyopisthocotylea</taxon>
        <taxon>Polystomatidea</taxon>
        <taxon>Polystomatidae</taxon>
        <taxon>Protopolystoma</taxon>
    </lineage>
</organism>
<evidence type="ECO:0000313" key="2">
    <source>
        <dbReference type="EMBL" id="VEL28292.1"/>
    </source>
</evidence>
<dbReference type="Proteomes" id="UP000784294">
    <property type="component" value="Unassembled WGS sequence"/>
</dbReference>
<name>A0A3S5AFZ5_9PLAT</name>
<accession>A0A3S5AFZ5</accession>